<dbReference type="InterPro" id="IPR036390">
    <property type="entry name" value="WH_DNA-bd_sf"/>
</dbReference>
<evidence type="ECO:0000256" key="4">
    <source>
        <dbReference type="ARBA" id="ARBA00023125"/>
    </source>
</evidence>
<proteinExistence type="inferred from homology"/>
<keyword evidence="8" id="KW-1185">Reference proteome</keyword>
<dbReference type="PANTHER" id="PTHR46577">
    <property type="entry name" value="HTH-TYPE TRANSCRIPTIONAL REGULATORY PROTEIN GABR"/>
    <property type="match status" value="1"/>
</dbReference>
<dbReference type="InterPro" id="IPR004839">
    <property type="entry name" value="Aminotransferase_I/II_large"/>
</dbReference>
<evidence type="ECO:0000256" key="1">
    <source>
        <dbReference type="ARBA" id="ARBA00005384"/>
    </source>
</evidence>
<keyword evidence="3" id="KW-0805">Transcription regulation</keyword>
<evidence type="ECO:0000256" key="5">
    <source>
        <dbReference type="ARBA" id="ARBA00023163"/>
    </source>
</evidence>
<protein>
    <submittedName>
        <fullName evidence="7">PLP-dependent aminotransferase family protein</fullName>
    </submittedName>
</protein>
<keyword evidence="5" id="KW-0804">Transcription</keyword>
<evidence type="ECO:0000259" key="6">
    <source>
        <dbReference type="PROSITE" id="PS50949"/>
    </source>
</evidence>
<dbReference type="CDD" id="cd07377">
    <property type="entry name" value="WHTH_GntR"/>
    <property type="match status" value="1"/>
</dbReference>
<dbReference type="Pfam" id="PF00155">
    <property type="entry name" value="Aminotran_1_2"/>
    <property type="match status" value="1"/>
</dbReference>
<dbReference type="InterPro" id="IPR000524">
    <property type="entry name" value="Tscrpt_reg_HTH_GntR"/>
</dbReference>
<dbReference type="InterPro" id="IPR015421">
    <property type="entry name" value="PyrdxlP-dep_Trfase_major"/>
</dbReference>
<dbReference type="InterPro" id="IPR036388">
    <property type="entry name" value="WH-like_DNA-bd_sf"/>
</dbReference>
<dbReference type="SUPFAM" id="SSF53383">
    <property type="entry name" value="PLP-dependent transferases"/>
    <property type="match status" value="1"/>
</dbReference>
<dbReference type="PANTHER" id="PTHR46577:SF1">
    <property type="entry name" value="HTH-TYPE TRANSCRIPTIONAL REGULATORY PROTEIN GABR"/>
    <property type="match status" value="1"/>
</dbReference>
<dbReference type="Pfam" id="PF00392">
    <property type="entry name" value="GntR"/>
    <property type="match status" value="1"/>
</dbReference>
<dbReference type="InterPro" id="IPR051446">
    <property type="entry name" value="HTH_trans_reg/aminotransferase"/>
</dbReference>
<dbReference type="InterPro" id="IPR015424">
    <property type="entry name" value="PyrdxlP-dep_Trfase"/>
</dbReference>
<organism evidence="7 8">
    <name type="scientific">Agromyces salentinus</name>
    <dbReference type="NCBI Taxonomy" id="269421"/>
    <lineage>
        <taxon>Bacteria</taxon>
        <taxon>Bacillati</taxon>
        <taxon>Actinomycetota</taxon>
        <taxon>Actinomycetes</taxon>
        <taxon>Micrococcales</taxon>
        <taxon>Microbacteriaceae</taxon>
        <taxon>Agromyces</taxon>
    </lineage>
</organism>
<feature type="domain" description="HTH gntR-type" evidence="6">
    <location>
        <begin position="41"/>
        <end position="109"/>
    </location>
</feature>
<keyword evidence="7" id="KW-0032">Aminotransferase</keyword>
<dbReference type="SMART" id="SM00345">
    <property type="entry name" value="HTH_GNTR"/>
    <property type="match status" value="1"/>
</dbReference>
<keyword evidence="7" id="KW-0808">Transferase</keyword>
<accession>A0ABN2MJX0</accession>
<reference evidence="7 8" key="1">
    <citation type="journal article" date="2019" name="Int. J. Syst. Evol. Microbiol.">
        <title>The Global Catalogue of Microorganisms (GCM) 10K type strain sequencing project: providing services to taxonomists for standard genome sequencing and annotation.</title>
        <authorList>
            <consortium name="The Broad Institute Genomics Platform"/>
            <consortium name="The Broad Institute Genome Sequencing Center for Infectious Disease"/>
            <person name="Wu L."/>
            <person name="Ma J."/>
        </authorList>
    </citation>
    <scope>NUCLEOTIDE SEQUENCE [LARGE SCALE GENOMIC DNA]</scope>
    <source>
        <strain evidence="7 8">JCM 14323</strain>
    </source>
</reference>
<dbReference type="SUPFAM" id="SSF46785">
    <property type="entry name" value="Winged helix' DNA-binding domain"/>
    <property type="match status" value="1"/>
</dbReference>
<dbReference type="PROSITE" id="PS50949">
    <property type="entry name" value="HTH_GNTR"/>
    <property type="match status" value="1"/>
</dbReference>
<dbReference type="Gene3D" id="3.40.640.10">
    <property type="entry name" value="Type I PLP-dependent aspartate aminotransferase-like (Major domain)"/>
    <property type="match status" value="1"/>
</dbReference>
<name>A0ABN2MJX0_9MICO</name>
<dbReference type="GO" id="GO:0008483">
    <property type="term" value="F:transaminase activity"/>
    <property type="evidence" value="ECO:0007669"/>
    <property type="project" value="UniProtKB-KW"/>
</dbReference>
<gene>
    <name evidence="7" type="ORF">GCM10009750_10990</name>
</gene>
<dbReference type="Gene3D" id="1.10.10.10">
    <property type="entry name" value="Winged helix-like DNA-binding domain superfamily/Winged helix DNA-binding domain"/>
    <property type="match status" value="1"/>
</dbReference>
<dbReference type="EMBL" id="BAAANK010000002">
    <property type="protein sequence ID" value="GAA1829188.1"/>
    <property type="molecule type" value="Genomic_DNA"/>
</dbReference>
<evidence type="ECO:0000256" key="2">
    <source>
        <dbReference type="ARBA" id="ARBA00022898"/>
    </source>
</evidence>
<dbReference type="CDD" id="cd00609">
    <property type="entry name" value="AAT_like"/>
    <property type="match status" value="1"/>
</dbReference>
<keyword evidence="4" id="KW-0238">DNA-binding</keyword>
<sequence length="490" mass="52206">MVVVVVMPPRYEWQRALVTSIRMARNWANSGLDLHLRLDPRRKVHSLERALRAAIDDGTLAAGTRLPASRALAADLGIARNSVVEVYERLLAEGRLEARVGSGTWVRELALPSRPAPARVDRSTRFELDLRGGLPDASAFPRSAWLAAMRQALAEASNAALAYGPPEGVAPLRLALAEYLGRARGVRAHADDVVVTHGFGELLGLVARAIAARGRRRIAVEAYGHASHREVFAAAGLEPVPLAVDSEGADVSRLHGLGAEAVLLTPAHQFPTGVPLSSRRRALLAEWADSTGGLVIEDDYDGEFRFDGRSIGAFQSLAPDSTVYGGTASKALSPAVGIGWGVLPPRLRDEVLAQRRRSGSATDALTQSALAVLIASGGYDRSVRTLRGRYRARRERFEQLLAVGAPDTRVLGLVAGIHCLLELPEGVREAEVVEAGAERGLRFDGLAAYATDGETASSRPPTMVVGFGAPPDLRFEQAVAAVIAAIDAAR</sequence>
<evidence type="ECO:0000256" key="3">
    <source>
        <dbReference type="ARBA" id="ARBA00023015"/>
    </source>
</evidence>
<keyword evidence="2" id="KW-0663">Pyridoxal phosphate</keyword>
<comment type="caution">
    <text evidence="7">The sequence shown here is derived from an EMBL/GenBank/DDBJ whole genome shotgun (WGS) entry which is preliminary data.</text>
</comment>
<comment type="similarity">
    <text evidence="1">In the C-terminal section; belongs to the class-I pyridoxal-phosphate-dependent aminotransferase family.</text>
</comment>
<dbReference type="Proteomes" id="UP001501746">
    <property type="component" value="Unassembled WGS sequence"/>
</dbReference>
<evidence type="ECO:0000313" key="7">
    <source>
        <dbReference type="EMBL" id="GAA1829188.1"/>
    </source>
</evidence>
<evidence type="ECO:0000313" key="8">
    <source>
        <dbReference type="Proteomes" id="UP001501746"/>
    </source>
</evidence>